<evidence type="ECO:0000256" key="5">
    <source>
        <dbReference type="SAM" id="Coils"/>
    </source>
</evidence>
<evidence type="ECO:0000259" key="6">
    <source>
        <dbReference type="Pfam" id="PF04542"/>
    </source>
</evidence>
<evidence type="ECO:0000256" key="3">
    <source>
        <dbReference type="ARBA" id="ARBA00023082"/>
    </source>
</evidence>
<dbReference type="InterPro" id="IPR007627">
    <property type="entry name" value="RNA_pol_sigma70_r2"/>
</dbReference>
<feature type="domain" description="RNA polymerase sigma-70 region 2" evidence="6">
    <location>
        <begin position="30"/>
        <end position="95"/>
    </location>
</feature>
<dbReference type="InterPro" id="IPR036388">
    <property type="entry name" value="WH-like_DNA-bd_sf"/>
</dbReference>
<evidence type="ECO:0000313" key="8">
    <source>
        <dbReference type="Proteomes" id="UP000320496"/>
    </source>
</evidence>
<gene>
    <name evidence="7" type="primary">rpoE_2</name>
    <name evidence="7" type="ORF">Mal4_01570</name>
</gene>
<dbReference type="InterPro" id="IPR039425">
    <property type="entry name" value="RNA_pol_sigma-70-like"/>
</dbReference>
<evidence type="ECO:0000256" key="2">
    <source>
        <dbReference type="ARBA" id="ARBA00023015"/>
    </source>
</evidence>
<dbReference type="Proteomes" id="UP000320496">
    <property type="component" value="Chromosome"/>
</dbReference>
<keyword evidence="4" id="KW-0804">Transcription</keyword>
<evidence type="ECO:0000256" key="1">
    <source>
        <dbReference type="ARBA" id="ARBA00010641"/>
    </source>
</evidence>
<dbReference type="SUPFAM" id="SSF88659">
    <property type="entry name" value="Sigma3 and sigma4 domains of RNA polymerase sigma factors"/>
    <property type="match status" value="1"/>
</dbReference>
<feature type="coiled-coil region" evidence="5">
    <location>
        <begin position="117"/>
        <end position="144"/>
    </location>
</feature>
<dbReference type="PANTHER" id="PTHR43133:SF51">
    <property type="entry name" value="RNA POLYMERASE SIGMA FACTOR"/>
    <property type="match status" value="1"/>
</dbReference>
<name>A0A517Z097_9PLAN</name>
<accession>A0A517Z097</accession>
<organism evidence="7 8">
    <name type="scientific">Maioricimonas rarisocia</name>
    <dbReference type="NCBI Taxonomy" id="2528026"/>
    <lineage>
        <taxon>Bacteria</taxon>
        <taxon>Pseudomonadati</taxon>
        <taxon>Planctomycetota</taxon>
        <taxon>Planctomycetia</taxon>
        <taxon>Planctomycetales</taxon>
        <taxon>Planctomycetaceae</taxon>
        <taxon>Maioricimonas</taxon>
    </lineage>
</organism>
<dbReference type="KEGG" id="mri:Mal4_01570"/>
<dbReference type="GO" id="GO:0016987">
    <property type="term" value="F:sigma factor activity"/>
    <property type="evidence" value="ECO:0007669"/>
    <property type="project" value="UniProtKB-KW"/>
</dbReference>
<reference evidence="7 8" key="1">
    <citation type="submission" date="2019-02" db="EMBL/GenBank/DDBJ databases">
        <title>Deep-cultivation of Planctomycetes and their phenomic and genomic characterization uncovers novel biology.</title>
        <authorList>
            <person name="Wiegand S."/>
            <person name="Jogler M."/>
            <person name="Boedeker C."/>
            <person name="Pinto D."/>
            <person name="Vollmers J."/>
            <person name="Rivas-Marin E."/>
            <person name="Kohn T."/>
            <person name="Peeters S.H."/>
            <person name="Heuer A."/>
            <person name="Rast P."/>
            <person name="Oberbeckmann S."/>
            <person name="Bunk B."/>
            <person name="Jeske O."/>
            <person name="Meyerdierks A."/>
            <person name="Storesund J.E."/>
            <person name="Kallscheuer N."/>
            <person name="Luecker S."/>
            <person name="Lage O.M."/>
            <person name="Pohl T."/>
            <person name="Merkel B.J."/>
            <person name="Hornburger P."/>
            <person name="Mueller R.-W."/>
            <person name="Bruemmer F."/>
            <person name="Labrenz M."/>
            <person name="Spormann A.M."/>
            <person name="Op den Camp H."/>
            <person name="Overmann J."/>
            <person name="Amann R."/>
            <person name="Jetten M.S.M."/>
            <person name="Mascher T."/>
            <person name="Medema M.H."/>
            <person name="Devos D.P."/>
            <person name="Kaster A.-K."/>
            <person name="Ovreas L."/>
            <person name="Rohde M."/>
            <person name="Galperin M.Y."/>
            <person name="Jogler C."/>
        </authorList>
    </citation>
    <scope>NUCLEOTIDE SEQUENCE [LARGE SCALE GENOMIC DNA]</scope>
    <source>
        <strain evidence="7 8">Mal4</strain>
    </source>
</reference>
<dbReference type="AlphaFoldDB" id="A0A517Z097"/>
<keyword evidence="3" id="KW-0731">Sigma factor</keyword>
<dbReference type="GO" id="GO:0006352">
    <property type="term" value="P:DNA-templated transcription initiation"/>
    <property type="evidence" value="ECO:0007669"/>
    <property type="project" value="InterPro"/>
</dbReference>
<dbReference type="InterPro" id="IPR014284">
    <property type="entry name" value="RNA_pol_sigma-70_dom"/>
</dbReference>
<keyword evidence="5" id="KW-0175">Coiled coil</keyword>
<dbReference type="SUPFAM" id="SSF88946">
    <property type="entry name" value="Sigma2 domain of RNA polymerase sigma factors"/>
    <property type="match status" value="1"/>
</dbReference>
<dbReference type="EMBL" id="CP036275">
    <property type="protein sequence ID" value="QDU35875.1"/>
    <property type="molecule type" value="Genomic_DNA"/>
</dbReference>
<dbReference type="InterPro" id="IPR013324">
    <property type="entry name" value="RNA_pol_sigma_r3/r4-like"/>
</dbReference>
<dbReference type="Pfam" id="PF04542">
    <property type="entry name" value="Sigma70_r2"/>
    <property type="match status" value="1"/>
</dbReference>
<keyword evidence="8" id="KW-1185">Reference proteome</keyword>
<proteinExistence type="inferred from homology"/>
<evidence type="ECO:0000256" key="4">
    <source>
        <dbReference type="ARBA" id="ARBA00023163"/>
    </source>
</evidence>
<dbReference type="Gene3D" id="1.10.1740.10">
    <property type="match status" value="1"/>
</dbReference>
<evidence type="ECO:0000313" key="7">
    <source>
        <dbReference type="EMBL" id="QDU35875.1"/>
    </source>
</evidence>
<dbReference type="RefSeq" id="WP_197443966.1">
    <property type="nucleotide sequence ID" value="NZ_CP036275.1"/>
</dbReference>
<sequence length="185" mass="21818">MTDRELAEAISRRDDSTELWQQAQRHFEQLYTRHSRLLLAFLSSRVNRSDLEDIHQAVWSRVWQYLPTHFDGQNFRAWLYQIARNYVIQLGRKKKSDLLGAEEEQALPSRADGPDDRLVERERMEVLQRCLERLEDNLAELVRARLRGESYEDICTNSEIPPARAHKLFHTAKTQLTACVERALQ</sequence>
<keyword evidence="2" id="KW-0805">Transcription regulation</keyword>
<protein>
    <submittedName>
        <fullName evidence="7">ECF RNA polymerase sigma-E factor</fullName>
    </submittedName>
</protein>
<comment type="similarity">
    <text evidence="1">Belongs to the sigma-70 factor family. ECF subfamily.</text>
</comment>
<dbReference type="Gene3D" id="1.10.10.10">
    <property type="entry name" value="Winged helix-like DNA-binding domain superfamily/Winged helix DNA-binding domain"/>
    <property type="match status" value="1"/>
</dbReference>
<dbReference type="PANTHER" id="PTHR43133">
    <property type="entry name" value="RNA POLYMERASE ECF-TYPE SIGMA FACTO"/>
    <property type="match status" value="1"/>
</dbReference>
<dbReference type="NCBIfam" id="TIGR02937">
    <property type="entry name" value="sigma70-ECF"/>
    <property type="match status" value="1"/>
</dbReference>
<dbReference type="InterPro" id="IPR013325">
    <property type="entry name" value="RNA_pol_sigma_r2"/>
</dbReference>